<evidence type="ECO:0000313" key="5">
    <source>
        <dbReference type="Proteomes" id="UP000642876"/>
    </source>
</evidence>
<dbReference type="SUPFAM" id="SSF50494">
    <property type="entry name" value="Trypsin-like serine proteases"/>
    <property type="match status" value="1"/>
</dbReference>
<feature type="signal peptide" evidence="1">
    <location>
        <begin position="1"/>
        <end position="25"/>
    </location>
</feature>
<dbReference type="EMBL" id="CP061032">
    <property type="protein sequence ID" value="QNP90422.1"/>
    <property type="molecule type" value="Genomic_DNA"/>
</dbReference>
<proteinExistence type="predicted"/>
<feature type="chain" id="PRO_5028891678" evidence="1">
    <location>
        <begin position="26"/>
        <end position="366"/>
    </location>
</feature>
<evidence type="ECO:0000256" key="1">
    <source>
        <dbReference type="SAM" id="SignalP"/>
    </source>
</evidence>
<dbReference type="AlphaFoldDB" id="A0A7H0JZF6"/>
<dbReference type="Proteomes" id="UP000642876">
    <property type="component" value="Unassembled WGS sequence"/>
</dbReference>
<name>A0A7H0JZF6_9CORY</name>
<dbReference type="Proteomes" id="UP000516235">
    <property type="component" value="Chromosome"/>
</dbReference>
<evidence type="ECO:0000313" key="3">
    <source>
        <dbReference type="EMBL" id="QNP90422.1"/>
    </source>
</evidence>
<gene>
    <name evidence="2" type="ORF">H7348_09815</name>
    <name evidence="3" type="ORF">IAU68_01095</name>
</gene>
<protein>
    <submittedName>
        <fullName evidence="3">Uncharacterized protein</fullName>
    </submittedName>
</protein>
<sequence>MLKVFRFVAAAAMAVALTPAPSAAAAPALAAPGAPIATLFDDTTSFTHTGRCTQGPAGTVRTPDGKTKQVMITAAHCFEVKGETVLPVVYAPVHRNGKVTYPRVGEIDTQRTEFPLGNGELMDFYRIIDEPDWAMIRLDQGVEASTWSTSRSQWGGAASPAVAITGVKDYPSLGNQLIAFDNFGQPICKDGMRTGRSCGTQVARTQNFVWHVGLDFASGDSGGINYDPRTGEAVGLSVIGFGPIGNSQQVDRALEQAYDIPDGQVNQAFTPAPKAQRAEFATLRDEIAQENPAAADRPAPAPSKYHRLNDAVGAAQADAARLAGEAGQLPKADNPVAAAQDLAGRANAAARGHAGEIRSAIDAFVK</sequence>
<accession>A0A7H0JZF6</accession>
<evidence type="ECO:0000313" key="2">
    <source>
        <dbReference type="EMBL" id="MBC3179594.1"/>
    </source>
</evidence>
<organism evidence="3 4">
    <name type="scientific">Corynebacterium lujinxingii</name>
    <dbReference type="NCBI Taxonomy" id="2763010"/>
    <lineage>
        <taxon>Bacteria</taxon>
        <taxon>Bacillati</taxon>
        <taxon>Actinomycetota</taxon>
        <taxon>Actinomycetes</taxon>
        <taxon>Mycobacteriales</taxon>
        <taxon>Corynebacteriaceae</taxon>
        <taxon>Corynebacterium</taxon>
    </lineage>
</organism>
<dbReference type="InterPro" id="IPR009003">
    <property type="entry name" value="Peptidase_S1_PA"/>
</dbReference>
<reference evidence="4 5" key="1">
    <citation type="submission" date="2020-08" db="EMBL/GenBank/DDBJ databases">
        <title>novel species in genus Corynebacterium.</title>
        <authorList>
            <person name="Zhang G."/>
        </authorList>
    </citation>
    <scope>NUCLEOTIDE SEQUENCE [LARGE SCALE GENOMIC DNA]</scope>
    <source>
        <strain evidence="3">Zg-917</strain>
        <strain evidence="4 5">zg-917</strain>
    </source>
</reference>
<evidence type="ECO:0000313" key="4">
    <source>
        <dbReference type="Proteomes" id="UP000516235"/>
    </source>
</evidence>
<keyword evidence="5" id="KW-1185">Reference proteome</keyword>
<dbReference type="EMBL" id="JACMYE010000008">
    <property type="protein sequence ID" value="MBC3179594.1"/>
    <property type="molecule type" value="Genomic_DNA"/>
</dbReference>
<dbReference type="KEGG" id="cluj:IAU68_01095"/>
<keyword evidence="1" id="KW-0732">Signal</keyword>
<dbReference type="RefSeq" id="WP_186337547.1">
    <property type="nucleotide sequence ID" value="NZ_CP061032.1"/>
</dbReference>